<evidence type="ECO:0000256" key="3">
    <source>
        <dbReference type="ARBA" id="ARBA00010718"/>
    </source>
</evidence>
<dbReference type="EMBL" id="RSFA01000084">
    <property type="protein sequence ID" value="RSD30108.1"/>
    <property type="molecule type" value="Genomic_DNA"/>
</dbReference>
<dbReference type="CDD" id="cd03124">
    <property type="entry name" value="alpha_CA_prokaryotic_like"/>
    <property type="match status" value="1"/>
</dbReference>
<evidence type="ECO:0000313" key="12">
    <source>
        <dbReference type="EMBL" id="RSD30108.1"/>
    </source>
</evidence>
<gene>
    <name evidence="12" type="ORF">EJA03_15695</name>
</gene>
<proteinExistence type="inferred from homology"/>
<feature type="chain" id="PRO_5025073346" description="Carbonic anhydrase" evidence="10">
    <location>
        <begin position="21"/>
        <end position="242"/>
    </location>
</feature>
<comment type="cofactor">
    <cofactor evidence="1 10">
        <name>Zn(2+)</name>
        <dbReference type="ChEBI" id="CHEBI:29105"/>
    </cofactor>
</comment>
<dbReference type="RefSeq" id="WP_125322686.1">
    <property type="nucleotide sequence ID" value="NZ_AP024890.1"/>
</dbReference>
<evidence type="ECO:0000256" key="10">
    <source>
        <dbReference type="RuleBase" id="RU367011"/>
    </source>
</evidence>
<keyword evidence="13" id="KW-1185">Reference proteome</keyword>
<dbReference type="AlphaFoldDB" id="A0A3R9DYC0"/>
<evidence type="ECO:0000256" key="6">
    <source>
        <dbReference type="ARBA" id="ARBA00022723"/>
    </source>
</evidence>
<evidence type="ECO:0000256" key="5">
    <source>
        <dbReference type="ARBA" id="ARBA00014628"/>
    </source>
</evidence>
<dbReference type="SUPFAM" id="SSF51069">
    <property type="entry name" value="Carbonic anhydrase"/>
    <property type="match status" value="1"/>
</dbReference>
<name>A0A3R9DYC0_9VIBR</name>
<protein>
    <recommendedName>
        <fullName evidence="5 10">Carbonic anhydrase</fullName>
        <ecNumber evidence="4 10">4.2.1.1</ecNumber>
    </recommendedName>
</protein>
<dbReference type="OrthoDB" id="5327615at2"/>
<dbReference type="Proteomes" id="UP000269041">
    <property type="component" value="Unassembled WGS sequence"/>
</dbReference>
<comment type="catalytic activity">
    <reaction evidence="9 10">
        <text>hydrogencarbonate + H(+) = CO2 + H2O</text>
        <dbReference type="Rhea" id="RHEA:10748"/>
        <dbReference type="ChEBI" id="CHEBI:15377"/>
        <dbReference type="ChEBI" id="CHEBI:15378"/>
        <dbReference type="ChEBI" id="CHEBI:16526"/>
        <dbReference type="ChEBI" id="CHEBI:17544"/>
        <dbReference type="EC" id="4.2.1.1"/>
    </reaction>
</comment>
<keyword evidence="6 10" id="KW-0479">Metal-binding</keyword>
<evidence type="ECO:0000256" key="7">
    <source>
        <dbReference type="ARBA" id="ARBA00022833"/>
    </source>
</evidence>
<feature type="domain" description="Alpha-carbonic anhydrase" evidence="11">
    <location>
        <begin position="21"/>
        <end position="242"/>
    </location>
</feature>
<evidence type="ECO:0000256" key="1">
    <source>
        <dbReference type="ARBA" id="ARBA00001947"/>
    </source>
</evidence>
<dbReference type="GO" id="GO:0008270">
    <property type="term" value="F:zinc ion binding"/>
    <property type="evidence" value="ECO:0007669"/>
    <property type="project" value="UniProtKB-UniRule"/>
</dbReference>
<dbReference type="PANTHER" id="PTHR18952:SF265">
    <property type="entry name" value="CARBONIC ANHYDRASE"/>
    <property type="match status" value="1"/>
</dbReference>
<dbReference type="InterPro" id="IPR018338">
    <property type="entry name" value="Carbonic_anhydrase_a-class_CS"/>
</dbReference>
<evidence type="ECO:0000259" key="11">
    <source>
        <dbReference type="PROSITE" id="PS51144"/>
    </source>
</evidence>
<keyword evidence="7 10" id="KW-0862">Zinc</keyword>
<dbReference type="Pfam" id="PF00194">
    <property type="entry name" value="Carb_anhydrase"/>
    <property type="match status" value="1"/>
</dbReference>
<dbReference type="PANTHER" id="PTHR18952">
    <property type="entry name" value="CARBONIC ANHYDRASE"/>
    <property type="match status" value="1"/>
</dbReference>
<dbReference type="InterPro" id="IPR036398">
    <property type="entry name" value="CA_dom_sf"/>
</dbReference>
<dbReference type="Gene3D" id="3.10.200.10">
    <property type="entry name" value="Alpha carbonic anhydrase"/>
    <property type="match status" value="1"/>
</dbReference>
<comment type="similarity">
    <text evidence="3 10">Belongs to the alpha-carbonic anhydrase family.</text>
</comment>
<evidence type="ECO:0000256" key="4">
    <source>
        <dbReference type="ARBA" id="ARBA00012925"/>
    </source>
</evidence>
<dbReference type="PROSITE" id="PS51144">
    <property type="entry name" value="ALPHA_CA_2"/>
    <property type="match status" value="1"/>
</dbReference>
<evidence type="ECO:0000313" key="13">
    <source>
        <dbReference type="Proteomes" id="UP000269041"/>
    </source>
</evidence>
<evidence type="ECO:0000256" key="8">
    <source>
        <dbReference type="ARBA" id="ARBA00023239"/>
    </source>
</evidence>
<dbReference type="PROSITE" id="PS00162">
    <property type="entry name" value="ALPHA_CA_1"/>
    <property type="match status" value="1"/>
</dbReference>
<evidence type="ECO:0000256" key="9">
    <source>
        <dbReference type="ARBA" id="ARBA00048348"/>
    </source>
</evidence>
<feature type="signal peptide" evidence="10">
    <location>
        <begin position="1"/>
        <end position="20"/>
    </location>
</feature>
<keyword evidence="10" id="KW-0732">Signal</keyword>
<comment type="caution">
    <text evidence="12">The sequence shown here is derived from an EMBL/GenBank/DDBJ whole genome shotgun (WGS) entry which is preliminary data.</text>
</comment>
<organism evidence="12 13">
    <name type="scientific">Vibrio pectenicida</name>
    <dbReference type="NCBI Taxonomy" id="62763"/>
    <lineage>
        <taxon>Bacteria</taxon>
        <taxon>Pseudomonadati</taxon>
        <taxon>Pseudomonadota</taxon>
        <taxon>Gammaproteobacteria</taxon>
        <taxon>Vibrionales</taxon>
        <taxon>Vibrionaceae</taxon>
        <taxon>Vibrio</taxon>
    </lineage>
</organism>
<reference evidence="12 13" key="1">
    <citation type="submission" date="2018-12" db="EMBL/GenBank/DDBJ databases">
        <title>Genomic taxonomy of the Vibrionaceae family.</title>
        <authorList>
            <person name="Gomez-Gil B."/>
            <person name="Enciso-Ibarra K."/>
        </authorList>
    </citation>
    <scope>NUCLEOTIDE SEQUENCE [LARGE SCALE GENOMIC DNA]</scope>
    <source>
        <strain evidence="12 13">CAIM 594</strain>
    </source>
</reference>
<dbReference type="InterPro" id="IPR041891">
    <property type="entry name" value="Alpha_CA_prokaryot-like"/>
</dbReference>
<evidence type="ECO:0000256" key="2">
    <source>
        <dbReference type="ARBA" id="ARBA00002904"/>
    </source>
</evidence>
<dbReference type="GO" id="GO:0004089">
    <property type="term" value="F:carbonate dehydratase activity"/>
    <property type="evidence" value="ECO:0007669"/>
    <property type="project" value="UniProtKB-UniRule"/>
</dbReference>
<accession>A0A3R9DYC0</accession>
<comment type="function">
    <text evidence="2 10">Reversible hydration of carbon dioxide.</text>
</comment>
<keyword evidence="8 10" id="KW-0456">Lyase</keyword>
<dbReference type="SMART" id="SM01057">
    <property type="entry name" value="Carb_anhydrase"/>
    <property type="match status" value="1"/>
</dbReference>
<dbReference type="InterPro" id="IPR001148">
    <property type="entry name" value="CA_dom"/>
</dbReference>
<dbReference type="EC" id="4.2.1.1" evidence="4 10"/>
<sequence length="242" mass="26667">MKINVIAGSLLVALCSYVQAAEWGYQGDIGPEHWGEFAQECAAGKNQSPIDINENDTVEAELKSLDIQYNGTVTGLTNNGHTLQAVVRGSNIFTLDGIKFNLAQFHFHTPSENHIKGHGYPLEAHFVNSDKAGHLAVLAVMFDLNTHKNKEISKLIKSMPETNHTVTLDAPFSVKDMLPKTAKYYRFNGSLTTPPCSEGVRWIVAKSPQTLTLDQAKELELVMGTNNRPLQNHNARVVLSND</sequence>
<dbReference type="InterPro" id="IPR023561">
    <property type="entry name" value="Carbonic_anhydrase_a-class"/>
</dbReference>